<dbReference type="InterPro" id="IPR050446">
    <property type="entry name" value="FAD-oxidoreductase/Apoptosis"/>
</dbReference>
<dbReference type="Pfam" id="PF07992">
    <property type="entry name" value="Pyr_redox_2"/>
    <property type="match status" value="1"/>
</dbReference>
<evidence type="ECO:0000313" key="8">
    <source>
        <dbReference type="EMBL" id="GGJ01713.1"/>
    </source>
</evidence>
<dbReference type="InterPro" id="IPR028202">
    <property type="entry name" value="Reductase_C"/>
</dbReference>
<reference evidence="7" key="1">
    <citation type="journal article" date="2014" name="Int. J. Syst. Evol. Microbiol.">
        <title>Complete genome of a new Firmicutes species belonging to the dominant human colonic microbiota ('Ruminococcus bicirculans') reveals two chromosomes and a selective capacity to utilize plant glucans.</title>
        <authorList>
            <consortium name="NISC Comparative Sequencing Program"/>
            <person name="Wegmann U."/>
            <person name="Louis P."/>
            <person name="Goesmann A."/>
            <person name="Henrissat B."/>
            <person name="Duncan S.H."/>
            <person name="Flint H.J."/>
        </authorList>
    </citation>
    <scope>NUCLEOTIDE SEQUENCE</scope>
    <source>
        <strain evidence="7">JCM 10664</strain>
    </source>
</reference>
<name>A0A917K7K3_9PSEU</name>
<evidence type="ECO:0000256" key="3">
    <source>
        <dbReference type="ARBA" id="ARBA00022827"/>
    </source>
</evidence>
<reference evidence="7" key="5">
    <citation type="submission" date="2023-12" db="EMBL/GenBank/DDBJ databases">
        <authorList>
            <person name="Sun Q."/>
            <person name="Inoue M."/>
        </authorList>
    </citation>
    <scope>NUCLEOTIDE SEQUENCE</scope>
    <source>
        <strain evidence="7">JCM 10664</strain>
    </source>
</reference>
<keyword evidence="2" id="KW-0285">Flavoprotein</keyword>
<evidence type="ECO:0000313" key="7">
    <source>
        <dbReference type="EMBL" id="GAA0536957.1"/>
    </source>
</evidence>
<keyword evidence="4" id="KW-0560">Oxidoreductase</keyword>
<reference evidence="8" key="4">
    <citation type="submission" date="2020-09" db="EMBL/GenBank/DDBJ databases">
        <authorList>
            <person name="Sun Q."/>
            <person name="Zhou Y."/>
        </authorList>
    </citation>
    <scope>NUCLEOTIDE SEQUENCE</scope>
    <source>
        <strain evidence="8">CGMCC 4.7206</strain>
    </source>
</reference>
<evidence type="ECO:0000256" key="2">
    <source>
        <dbReference type="ARBA" id="ARBA00022630"/>
    </source>
</evidence>
<dbReference type="GO" id="GO:0005737">
    <property type="term" value="C:cytoplasm"/>
    <property type="evidence" value="ECO:0007669"/>
    <property type="project" value="TreeGrafter"/>
</dbReference>
<evidence type="ECO:0000256" key="1">
    <source>
        <dbReference type="ARBA" id="ARBA00001974"/>
    </source>
</evidence>
<dbReference type="GO" id="GO:0016651">
    <property type="term" value="F:oxidoreductase activity, acting on NAD(P)H"/>
    <property type="evidence" value="ECO:0007669"/>
    <property type="project" value="TreeGrafter"/>
</dbReference>
<protein>
    <submittedName>
        <fullName evidence="7">FAD-dependent oxidoreductase</fullName>
    </submittedName>
    <submittedName>
        <fullName evidence="8">Pyridine nucleotide-disulfide oxidoreductase</fullName>
    </submittedName>
</protein>
<dbReference type="PANTHER" id="PTHR43557:SF2">
    <property type="entry name" value="RIESKE DOMAIN-CONTAINING PROTEIN-RELATED"/>
    <property type="match status" value="1"/>
</dbReference>
<organism evidence="8 9">
    <name type="scientific">Saccharopolyspora thermophila</name>
    <dbReference type="NCBI Taxonomy" id="89367"/>
    <lineage>
        <taxon>Bacteria</taxon>
        <taxon>Bacillati</taxon>
        <taxon>Actinomycetota</taxon>
        <taxon>Actinomycetes</taxon>
        <taxon>Pseudonocardiales</taxon>
        <taxon>Pseudonocardiaceae</taxon>
        <taxon>Saccharopolyspora</taxon>
    </lineage>
</organism>
<dbReference type="InterPro" id="IPR036188">
    <property type="entry name" value="FAD/NAD-bd_sf"/>
</dbReference>
<dbReference type="SUPFAM" id="SSF51905">
    <property type="entry name" value="FAD/NAD(P)-binding domain"/>
    <property type="match status" value="1"/>
</dbReference>
<dbReference type="Gene3D" id="3.50.50.60">
    <property type="entry name" value="FAD/NAD(P)-binding domain"/>
    <property type="match status" value="2"/>
</dbReference>
<dbReference type="PANTHER" id="PTHR43557">
    <property type="entry name" value="APOPTOSIS-INDUCING FACTOR 1"/>
    <property type="match status" value="1"/>
</dbReference>
<comment type="caution">
    <text evidence="8">The sequence shown here is derived from an EMBL/GenBank/DDBJ whole genome shotgun (WGS) entry which is preliminary data.</text>
</comment>
<dbReference type="Proteomes" id="UP001500220">
    <property type="component" value="Unassembled WGS sequence"/>
</dbReference>
<evidence type="ECO:0000313" key="10">
    <source>
        <dbReference type="Proteomes" id="UP001500220"/>
    </source>
</evidence>
<evidence type="ECO:0000259" key="6">
    <source>
        <dbReference type="Pfam" id="PF14759"/>
    </source>
</evidence>
<dbReference type="Gene3D" id="3.30.390.30">
    <property type="match status" value="1"/>
</dbReference>
<feature type="domain" description="FAD/NAD(P)-binding" evidence="5">
    <location>
        <begin position="3"/>
        <end position="299"/>
    </location>
</feature>
<accession>A0A917K7K3</accession>
<dbReference type="PRINTS" id="PR00411">
    <property type="entry name" value="PNDRDTASEI"/>
</dbReference>
<dbReference type="EMBL" id="BAAAHC010000020">
    <property type="protein sequence ID" value="GAA0536957.1"/>
    <property type="molecule type" value="Genomic_DNA"/>
</dbReference>
<dbReference type="Proteomes" id="UP000597989">
    <property type="component" value="Unassembled WGS sequence"/>
</dbReference>
<reference evidence="8 9" key="2">
    <citation type="journal article" date="2014" name="Int. J. Syst. Evol. Microbiol.">
        <title>Complete genome sequence of Corynebacterium casei LMG S-19264T (=DSM 44701T), isolated from a smear-ripened cheese.</title>
        <authorList>
            <consortium name="US DOE Joint Genome Institute (JGI-PGF)"/>
            <person name="Walter F."/>
            <person name="Albersmeier A."/>
            <person name="Kalinowski J."/>
            <person name="Ruckert C."/>
        </authorList>
    </citation>
    <scope>NUCLEOTIDE SEQUENCE [LARGE SCALE GENOMIC DNA]</scope>
    <source>
        <strain evidence="8 9">CGMCC 4.7206</strain>
    </source>
</reference>
<feature type="domain" description="Reductase C-terminal" evidence="6">
    <location>
        <begin position="321"/>
        <end position="386"/>
    </location>
</feature>
<dbReference type="SUPFAM" id="SSF55424">
    <property type="entry name" value="FAD/NAD-linked reductases, dimerisation (C-terminal) domain"/>
    <property type="match status" value="1"/>
</dbReference>
<dbReference type="InterPro" id="IPR016156">
    <property type="entry name" value="FAD/NAD-linked_Rdtase_dimer_sf"/>
</dbReference>
<reference evidence="10" key="3">
    <citation type="journal article" date="2019" name="Int. J. Syst. Evol. Microbiol.">
        <title>The Global Catalogue of Microorganisms (GCM) 10K type strain sequencing project: providing services to taxonomists for standard genome sequencing and annotation.</title>
        <authorList>
            <consortium name="The Broad Institute Genomics Platform"/>
            <consortium name="The Broad Institute Genome Sequencing Center for Infectious Disease"/>
            <person name="Wu L."/>
            <person name="Ma J."/>
        </authorList>
    </citation>
    <scope>NUCLEOTIDE SEQUENCE [LARGE SCALE GENOMIC DNA]</scope>
    <source>
        <strain evidence="10">JCM 10664</strain>
    </source>
</reference>
<comment type="cofactor">
    <cofactor evidence="1">
        <name>FAD</name>
        <dbReference type="ChEBI" id="CHEBI:57692"/>
    </cofactor>
</comment>
<dbReference type="PRINTS" id="PR00368">
    <property type="entry name" value="FADPNR"/>
</dbReference>
<proteinExistence type="predicted"/>
<dbReference type="RefSeq" id="WP_188990664.1">
    <property type="nucleotide sequence ID" value="NZ_BAAAHC010000020.1"/>
</dbReference>
<dbReference type="InterPro" id="IPR023753">
    <property type="entry name" value="FAD/NAD-binding_dom"/>
</dbReference>
<sequence length="394" mass="41379">MRTIAVVGTSLAGYSAAQQLRAQGFEGRLVMVGDEVHLPYDRPPLSKDFLLGKIDQDALALADQSDIDELAAEWRTGDPAVRLRCSDASIELLSGERIGADGVVIATGAAPRTLPGTEGIAGVHALRTLEDAARLRDELAGDRRVVVVGAGFIGAEVASSCAALGLDVTLVEAAELPLVHALGLRMAAACVELHGDHGVRVRLGTGVEQIRSGSDRVTGVRLTSGEELPADVVVVGIGVSPNTGWLADSGLTLADGVGCDAGGVTELPNVVAVGDVARVHRPDLGRSVRTEHWTAASSQPRAAIRNLLAGRTVEHHDDVPYFWSDQYGVRIQFAGTVQPGDEVTVVDGDVADRCFLAHYERGGRLVGVLAFNQPRAFGRARRQIAKPALDAPLS</sequence>
<keyword evidence="10" id="KW-1185">Reference proteome</keyword>
<keyword evidence="3" id="KW-0274">FAD</keyword>
<evidence type="ECO:0000256" key="4">
    <source>
        <dbReference type="ARBA" id="ARBA00023002"/>
    </source>
</evidence>
<dbReference type="Pfam" id="PF14759">
    <property type="entry name" value="Reductase_C"/>
    <property type="match status" value="1"/>
</dbReference>
<dbReference type="AlphaFoldDB" id="A0A917K7K3"/>
<gene>
    <name evidence="8" type="primary">hcaD</name>
    <name evidence="7" type="ORF">GCM10009545_44610</name>
    <name evidence="8" type="ORF">GCM10011581_43600</name>
</gene>
<evidence type="ECO:0000259" key="5">
    <source>
        <dbReference type="Pfam" id="PF07992"/>
    </source>
</evidence>
<evidence type="ECO:0000313" key="9">
    <source>
        <dbReference type="Proteomes" id="UP000597989"/>
    </source>
</evidence>
<dbReference type="EMBL" id="BMMT01000019">
    <property type="protein sequence ID" value="GGJ01713.1"/>
    <property type="molecule type" value="Genomic_DNA"/>
</dbReference>